<reference evidence="8" key="1">
    <citation type="journal article" date="2020" name="Fungal Divers.">
        <title>Resolving the Mortierellaceae phylogeny through synthesis of multi-gene phylogenetics and phylogenomics.</title>
        <authorList>
            <person name="Vandepol N."/>
            <person name="Liber J."/>
            <person name="Desiro A."/>
            <person name="Na H."/>
            <person name="Kennedy M."/>
            <person name="Barry K."/>
            <person name="Grigoriev I.V."/>
            <person name="Miller A.N."/>
            <person name="O'Donnell K."/>
            <person name="Stajich J.E."/>
            <person name="Bonito G."/>
        </authorList>
    </citation>
    <scope>NUCLEOTIDE SEQUENCE</scope>
    <source>
        <strain evidence="8">CK1249</strain>
    </source>
</reference>
<dbReference type="InterPro" id="IPR002938">
    <property type="entry name" value="FAD-bd"/>
</dbReference>
<comment type="similarity">
    <text evidence="1">Belongs to the paxM FAD-dependent monooxygenase family.</text>
</comment>
<evidence type="ECO:0000313" key="8">
    <source>
        <dbReference type="EMBL" id="KAF9949102.1"/>
    </source>
</evidence>
<dbReference type="Gene3D" id="3.50.50.60">
    <property type="entry name" value="FAD/NAD(P)-binding domain"/>
    <property type="match status" value="2"/>
</dbReference>
<dbReference type="PANTHER" id="PTHR47356">
    <property type="entry name" value="FAD-DEPENDENT MONOOXYGENASE ASQG-RELATED"/>
    <property type="match status" value="1"/>
</dbReference>
<dbReference type="SUPFAM" id="SSF51905">
    <property type="entry name" value="FAD/NAD(P)-binding domain"/>
    <property type="match status" value="1"/>
</dbReference>
<dbReference type="GO" id="GO:0071949">
    <property type="term" value="F:FAD binding"/>
    <property type="evidence" value="ECO:0007669"/>
    <property type="project" value="InterPro"/>
</dbReference>
<dbReference type="PRINTS" id="PR00420">
    <property type="entry name" value="RNGMNOXGNASE"/>
</dbReference>
<dbReference type="PANTHER" id="PTHR47356:SF2">
    <property type="entry name" value="FAD-BINDING DOMAIN-CONTAINING PROTEIN-RELATED"/>
    <property type="match status" value="1"/>
</dbReference>
<feature type="transmembrane region" description="Helical" evidence="6">
    <location>
        <begin position="46"/>
        <end position="66"/>
    </location>
</feature>
<evidence type="ECO:0000256" key="2">
    <source>
        <dbReference type="ARBA" id="ARBA00022630"/>
    </source>
</evidence>
<keyword evidence="6" id="KW-1133">Transmembrane helix</keyword>
<proteinExistence type="inferred from homology"/>
<feature type="region of interest" description="Disordered" evidence="5">
    <location>
        <begin position="1"/>
        <end position="35"/>
    </location>
</feature>
<dbReference type="Proteomes" id="UP000738359">
    <property type="component" value="Unassembled WGS sequence"/>
</dbReference>
<gene>
    <name evidence="8" type="ORF">BGZ70_001941</name>
</gene>
<accession>A0A9P6IWQ4</accession>
<dbReference type="InterPro" id="IPR050562">
    <property type="entry name" value="FAD_mOase_fung"/>
</dbReference>
<dbReference type="EMBL" id="JAAAHY010001453">
    <property type="protein sequence ID" value="KAF9949102.1"/>
    <property type="molecule type" value="Genomic_DNA"/>
</dbReference>
<keyword evidence="9" id="KW-1185">Reference proteome</keyword>
<evidence type="ECO:0000256" key="1">
    <source>
        <dbReference type="ARBA" id="ARBA00007992"/>
    </source>
</evidence>
<feature type="compositionally biased region" description="Basic residues" evidence="5">
    <location>
        <begin position="1"/>
        <end position="13"/>
    </location>
</feature>
<keyword evidence="6" id="KW-0472">Membrane</keyword>
<dbReference type="InterPro" id="IPR036188">
    <property type="entry name" value="FAD/NAD-bd_sf"/>
</dbReference>
<sequence>MSTPRRHKNKPSKQRLNPNPYSTTARKSTRPHHDRSAHQLLFRHRVLIVGGNIQGLILGLILQRLGINYLILERSCRYGVSAGTTVIGSFALNLLEMLGILDQVKSVSTELHRMKIWTENGAPQAEADFTGAEARYAHNGIIVSCRVLQDLLRDQIPTNRVVDGKELARYEQDLDEVRVTCTDGSVFRGVILVGCDGHQSKVRKLLHEEQAGQLSAADRAHLSGTCNVIGATRPLHGSTLLDPDTLQNVFDLDYGNNQVVFGHSTPYSRGCVNGRDQTDPEDMRKVPNEGRFYDMWYSGRVVLAGDGGGQGILQAMLDAYSLAPLIKHALLAGGDATGETQLEHITLAFEGYYRERHEIARNAVAGSENLGRLFSQQPPPPPPSVAAAEEQPLPPLSSSASSTSGQSQVLNITQTFHFDFAFDFFPAWLQQYAERGNMALGDGDGEESEDLSE</sequence>
<dbReference type="OrthoDB" id="655030at2759"/>
<feature type="compositionally biased region" description="Low complexity" evidence="5">
    <location>
        <begin position="385"/>
        <end position="404"/>
    </location>
</feature>
<organism evidence="8 9">
    <name type="scientific">Mortierella alpina</name>
    <name type="common">Oleaginous fungus</name>
    <name type="synonym">Mortierella renispora</name>
    <dbReference type="NCBI Taxonomy" id="64518"/>
    <lineage>
        <taxon>Eukaryota</taxon>
        <taxon>Fungi</taxon>
        <taxon>Fungi incertae sedis</taxon>
        <taxon>Mucoromycota</taxon>
        <taxon>Mortierellomycotina</taxon>
        <taxon>Mortierellomycetes</taxon>
        <taxon>Mortierellales</taxon>
        <taxon>Mortierellaceae</taxon>
        <taxon>Mortierella</taxon>
    </lineage>
</organism>
<keyword evidence="3" id="KW-0274">FAD</keyword>
<evidence type="ECO:0000256" key="4">
    <source>
        <dbReference type="ARBA" id="ARBA00023002"/>
    </source>
</evidence>
<protein>
    <recommendedName>
        <fullName evidence="7">FAD-binding domain-containing protein</fullName>
    </recommendedName>
</protein>
<feature type="domain" description="FAD-binding" evidence="7">
    <location>
        <begin position="45"/>
        <end position="214"/>
    </location>
</feature>
<evidence type="ECO:0000256" key="6">
    <source>
        <dbReference type="SAM" id="Phobius"/>
    </source>
</evidence>
<keyword evidence="4" id="KW-0560">Oxidoreductase</keyword>
<keyword evidence="2" id="KW-0285">Flavoprotein</keyword>
<feature type="region of interest" description="Disordered" evidence="5">
    <location>
        <begin position="371"/>
        <end position="404"/>
    </location>
</feature>
<evidence type="ECO:0000256" key="3">
    <source>
        <dbReference type="ARBA" id="ARBA00022827"/>
    </source>
</evidence>
<evidence type="ECO:0000256" key="5">
    <source>
        <dbReference type="SAM" id="MobiDB-lite"/>
    </source>
</evidence>
<keyword evidence="6" id="KW-0812">Transmembrane</keyword>
<evidence type="ECO:0000313" key="9">
    <source>
        <dbReference type="Proteomes" id="UP000738359"/>
    </source>
</evidence>
<dbReference type="GO" id="GO:0004497">
    <property type="term" value="F:monooxygenase activity"/>
    <property type="evidence" value="ECO:0007669"/>
    <property type="project" value="InterPro"/>
</dbReference>
<dbReference type="AlphaFoldDB" id="A0A9P6IWQ4"/>
<feature type="compositionally biased region" description="Polar residues" evidence="5">
    <location>
        <begin position="14"/>
        <end position="26"/>
    </location>
</feature>
<evidence type="ECO:0000259" key="7">
    <source>
        <dbReference type="Pfam" id="PF01494"/>
    </source>
</evidence>
<comment type="caution">
    <text evidence="8">The sequence shown here is derived from an EMBL/GenBank/DDBJ whole genome shotgun (WGS) entry which is preliminary data.</text>
</comment>
<dbReference type="Pfam" id="PF01494">
    <property type="entry name" value="FAD_binding_3"/>
    <property type="match status" value="1"/>
</dbReference>
<name>A0A9P6IWQ4_MORAP</name>